<comment type="caution">
    <text evidence="1">The sequence shown here is derived from an EMBL/GenBank/DDBJ whole genome shotgun (WGS) entry which is preliminary data.</text>
</comment>
<name>A0AAV5X0E1_9BILA</name>
<dbReference type="Proteomes" id="UP001432322">
    <property type="component" value="Unassembled WGS sequence"/>
</dbReference>
<protein>
    <submittedName>
        <fullName evidence="1">Uncharacterized protein</fullName>
    </submittedName>
</protein>
<organism evidence="1 2">
    <name type="scientific">Pristionchus fissidentatus</name>
    <dbReference type="NCBI Taxonomy" id="1538716"/>
    <lineage>
        <taxon>Eukaryota</taxon>
        <taxon>Metazoa</taxon>
        <taxon>Ecdysozoa</taxon>
        <taxon>Nematoda</taxon>
        <taxon>Chromadorea</taxon>
        <taxon>Rhabditida</taxon>
        <taxon>Rhabditina</taxon>
        <taxon>Diplogasteromorpha</taxon>
        <taxon>Diplogasteroidea</taxon>
        <taxon>Neodiplogasteridae</taxon>
        <taxon>Pristionchus</taxon>
    </lineage>
</organism>
<evidence type="ECO:0000313" key="2">
    <source>
        <dbReference type="Proteomes" id="UP001432322"/>
    </source>
</evidence>
<keyword evidence="2" id="KW-1185">Reference proteome</keyword>
<evidence type="ECO:0000313" key="1">
    <source>
        <dbReference type="EMBL" id="GMT36370.1"/>
    </source>
</evidence>
<dbReference type="EMBL" id="BTSY01000007">
    <property type="protein sequence ID" value="GMT36370.1"/>
    <property type="molecule type" value="Genomic_DNA"/>
</dbReference>
<proteinExistence type="predicted"/>
<accession>A0AAV5X0E1</accession>
<reference evidence="1" key="1">
    <citation type="submission" date="2023-10" db="EMBL/GenBank/DDBJ databases">
        <title>Genome assembly of Pristionchus species.</title>
        <authorList>
            <person name="Yoshida K."/>
            <person name="Sommer R.J."/>
        </authorList>
    </citation>
    <scope>NUCLEOTIDE SEQUENCE</scope>
    <source>
        <strain evidence="1">RS5133</strain>
    </source>
</reference>
<sequence length="177" mass="20294">FSSLLVIGLASPFEYPPTYQVSNTTYVHKTGPILLQLLQYLPAEFHKRILEQGIPKEAVKDFLELECHYTPLSREKFKAIQDWGRKWNNTDTENLEKLNFGRIEDFQSAVADEVSSVFANLHAVSVRVAQISASNTATLHDLWGILNDLNHISPLEADLFKIATKHMENKKRIWLKM</sequence>
<gene>
    <name evidence="1" type="ORF">PFISCL1PPCAC_27667</name>
</gene>
<dbReference type="AlphaFoldDB" id="A0AAV5X0E1"/>
<feature type="non-terminal residue" evidence="1">
    <location>
        <position position="1"/>
    </location>
</feature>